<accession>A0A6I8UEJ9</accession>
<dbReference type="HOGENOM" id="CLU_078619_0_0_1"/>
<keyword evidence="1" id="KW-1185">Reference proteome</keyword>
<dbReference type="KEGG" id="dpo:4814139"/>
<dbReference type="SMR" id="Q29FJ8"/>
<dbReference type="Bgee" id="FBgn0076861">
    <property type="expression patterns" value="Expressed in male reproductive system and 1 other cell type or tissue"/>
</dbReference>
<name>Q29FJ8_DROPS</name>
<dbReference type="GeneID" id="4814139"/>
<reference evidence="2" key="1">
    <citation type="submission" date="2025-08" db="UniProtKB">
        <authorList>
            <consortium name="RefSeq"/>
        </authorList>
    </citation>
    <scope>IDENTIFICATION</scope>
    <source>
        <strain evidence="2">MV-25-SWS-2005</strain>
        <tissue evidence="2">Whole body</tissue>
    </source>
</reference>
<protein>
    <submittedName>
        <fullName evidence="2">Uncharacterized protein tut</fullName>
    </submittedName>
</protein>
<dbReference type="AlphaFoldDB" id="Q29FJ8"/>
<dbReference type="STRING" id="46245.Q29FJ8"/>
<evidence type="ECO:0000313" key="1">
    <source>
        <dbReference type="Proteomes" id="UP000001819"/>
    </source>
</evidence>
<dbReference type="Proteomes" id="UP000001819">
    <property type="component" value="Chromosome X"/>
</dbReference>
<gene>
    <name evidence="2" type="primary">tut</name>
</gene>
<proteinExistence type="predicted"/>
<organism evidence="1 2">
    <name type="scientific">Drosophila pseudoobscura pseudoobscura</name>
    <name type="common">Fruit fly</name>
    <dbReference type="NCBI Taxonomy" id="46245"/>
    <lineage>
        <taxon>Eukaryota</taxon>
        <taxon>Metazoa</taxon>
        <taxon>Ecdysozoa</taxon>
        <taxon>Arthropoda</taxon>
        <taxon>Hexapoda</taxon>
        <taxon>Insecta</taxon>
        <taxon>Pterygota</taxon>
        <taxon>Neoptera</taxon>
        <taxon>Endopterygota</taxon>
        <taxon>Diptera</taxon>
        <taxon>Brachycera</taxon>
        <taxon>Muscomorpha</taxon>
        <taxon>Ephydroidea</taxon>
        <taxon>Drosophilidae</taxon>
        <taxon>Drosophila</taxon>
        <taxon>Sophophora</taxon>
    </lineage>
</organism>
<dbReference type="InParanoid" id="Q29FJ8"/>
<accession>Q29FJ8</accession>
<dbReference type="eggNOG" id="KOG0117">
    <property type="taxonomic scope" value="Eukaryota"/>
</dbReference>
<dbReference type="RefSeq" id="XP_001354204.3">
    <property type="nucleotide sequence ID" value="XM_001354168.4"/>
</dbReference>
<evidence type="ECO:0000313" key="2">
    <source>
        <dbReference type="RefSeq" id="XP_001354204.3"/>
    </source>
</evidence>
<sequence>MDFHSQYSKRQLNGTVYIASRRVLNKKLRSELQNGAGELYLMFKAPYASYNIDEIARVASELGEIFVMRFKVDFQYNSRGFAFLQYIDTSLQTEAIQVLSQRFRAIHLDIAIYPSRNARELIMLTKDSHDPSPYHVYQQMRSLCAFNSVRVYEYRPRRYAHIFAYTNNDEAIKAYRMIRENMVLFGSTASISWLRNNRTVVKDDFVPSCCQKLDNNLVPPNLKACNCFTFSPKHVSPRLENRLMAPRAKIGKCQ</sequence>